<reference evidence="1 2" key="1">
    <citation type="submission" date="2020-08" db="EMBL/GenBank/DDBJ databases">
        <title>Genomic Encyclopedia of Type Strains, Phase IV (KMG-IV): sequencing the most valuable type-strain genomes for metagenomic binning, comparative biology and taxonomic classification.</title>
        <authorList>
            <person name="Goeker M."/>
        </authorList>
    </citation>
    <scope>NUCLEOTIDE SEQUENCE [LARGE SCALE GENOMIC DNA]</scope>
    <source>
        <strain evidence="1 2">DSM 100211</strain>
    </source>
</reference>
<organism evidence="1 2">
    <name type="scientific">Mycoplana azooxidifex</name>
    <dbReference type="NCBI Taxonomy" id="1636188"/>
    <lineage>
        <taxon>Bacteria</taxon>
        <taxon>Pseudomonadati</taxon>
        <taxon>Pseudomonadota</taxon>
        <taxon>Alphaproteobacteria</taxon>
        <taxon>Hyphomicrobiales</taxon>
        <taxon>Rhizobiaceae</taxon>
        <taxon>Mycoplana</taxon>
    </lineage>
</organism>
<comment type="caution">
    <text evidence="1">The sequence shown here is derived from an EMBL/GenBank/DDBJ whole genome shotgun (WGS) entry which is preliminary data.</text>
</comment>
<keyword evidence="2" id="KW-1185">Reference proteome</keyword>
<dbReference type="EMBL" id="JACIEE010000006">
    <property type="protein sequence ID" value="MBB3978057.1"/>
    <property type="molecule type" value="Genomic_DNA"/>
</dbReference>
<accession>A0A7W6DCE7</accession>
<dbReference type="RefSeq" id="WP_183806139.1">
    <property type="nucleotide sequence ID" value="NZ_JACIEE010000006.1"/>
</dbReference>
<evidence type="ECO:0000313" key="1">
    <source>
        <dbReference type="EMBL" id="MBB3978057.1"/>
    </source>
</evidence>
<dbReference type="Proteomes" id="UP000574761">
    <property type="component" value="Unassembled WGS sequence"/>
</dbReference>
<protein>
    <submittedName>
        <fullName evidence="1">Uncharacterized protein</fullName>
    </submittedName>
</protein>
<evidence type="ECO:0000313" key="2">
    <source>
        <dbReference type="Proteomes" id="UP000574761"/>
    </source>
</evidence>
<gene>
    <name evidence="1" type="ORF">GGQ64_003271</name>
</gene>
<dbReference type="AlphaFoldDB" id="A0A7W6DCE7"/>
<name>A0A7W6DCE7_9HYPH</name>
<proteinExistence type="predicted"/>
<sequence>MGKLIEGEFLTIEAFDKVHWRWRVHVCEFATLERVGHYYVLSTSSKRVGLAIEDTPYKVLAKEWNKFVHRYGTIDALVRRIDARLAAERLKAVPRRDYSRMIANADRKAQAAA</sequence>